<comment type="similarity">
    <text evidence="1">Belongs to the LytR/CpsA/Psr (LCP) family.</text>
</comment>
<dbReference type="Gene3D" id="3.30.70.2390">
    <property type="match status" value="1"/>
</dbReference>
<dbReference type="Pfam" id="PF13399">
    <property type="entry name" value="LytR_C"/>
    <property type="match status" value="1"/>
</dbReference>
<dbReference type="PANTHER" id="PTHR33392:SF6">
    <property type="entry name" value="POLYISOPRENYL-TEICHOIC ACID--PEPTIDOGLYCAN TEICHOIC ACID TRANSFERASE TAGU"/>
    <property type="match status" value="1"/>
</dbReference>
<dbReference type="InterPro" id="IPR004474">
    <property type="entry name" value="LytR_CpsA_psr"/>
</dbReference>
<evidence type="ECO:0000256" key="3">
    <source>
        <dbReference type="SAM" id="Phobius"/>
    </source>
</evidence>
<keyword evidence="3" id="KW-1133">Transmembrane helix</keyword>
<feature type="domain" description="LytR/CpsA/Psr regulator C-terminal" evidence="5">
    <location>
        <begin position="375"/>
        <end position="459"/>
    </location>
</feature>
<evidence type="ECO:0000313" key="7">
    <source>
        <dbReference type="Proteomes" id="UP000019854"/>
    </source>
</evidence>
<dbReference type="InterPro" id="IPR042099">
    <property type="entry name" value="ANL_N_sf"/>
</dbReference>
<evidence type="ECO:0000313" key="6">
    <source>
        <dbReference type="EMBL" id="ETZ90707.1"/>
    </source>
</evidence>
<feature type="transmembrane region" description="Helical" evidence="3">
    <location>
        <begin position="21"/>
        <end position="41"/>
    </location>
</feature>
<protein>
    <submittedName>
        <fullName evidence="6">Cell envelope-related function transcriptional attenuator common domain protein</fullName>
    </submittedName>
</protein>
<evidence type="ECO:0000256" key="2">
    <source>
        <dbReference type="SAM" id="MobiDB-lite"/>
    </source>
</evidence>
<proteinExistence type="inferred from homology"/>
<reference evidence="6 7" key="1">
    <citation type="submission" date="2014-01" db="EMBL/GenBank/DDBJ databases">
        <authorList>
            <person name="Zelazny A."/>
            <person name="Olivier K."/>
            <person name="Sampaio E.P."/>
            <person name="Holland S.M."/>
            <person name="Tallon L.J."/>
            <person name="Sadzewicz L.K."/>
            <person name="Sengamalay N."/>
            <person name="Fraser C.M."/>
            <person name="Hine E."/>
            <person name="Shefchek K.A."/>
            <person name="Das S.P."/>
            <person name="Shallom S.J."/>
            <person name="Agrawal S."/>
            <person name="Tettelin H."/>
        </authorList>
    </citation>
    <scope>NUCLEOTIDE SEQUENCE [LARGE SCALE GENOMIC DNA]</scope>
    <source>
        <strain evidence="6 7">MAB_030201_1075</strain>
    </source>
</reference>
<dbReference type="InterPro" id="IPR027381">
    <property type="entry name" value="LytR/CpsA/Psr_C"/>
</dbReference>
<dbReference type="PANTHER" id="PTHR33392">
    <property type="entry name" value="POLYISOPRENYL-TEICHOIC ACID--PEPTIDOGLYCAN TEICHOIC ACID TRANSFERASE TAGU"/>
    <property type="match status" value="1"/>
</dbReference>
<dbReference type="Pfam" id="PF03816">
    <property type="entry name" value="LytR_cpsA_psr"/>
    <property type="match status" value="1"/>
</dbReference>
<feature type="region of interest" description="Disordered" evidence="2">
    <location>
        <begin position="145"/>
        <end position="166"/>
    </location>
</feature>
<dbReference type="Proteomes" id="UP000019854">
    <property type="component" value="Unassembled WGS sequence"/>
</dbReference>
<dbReference type="NCBIfam" id="TIGR03089">
    <property type="entry name" value="TIGR03089 family protein"/>
    <property type="match status" value="1"/>
</dbReference>
<sequence length="729" mass="76805">MTDPHARRASGSSQAEPPRPLWRGIATLAAVAVMVITGAAWGKIGNIDPNIARFDLPGLFGNAGKPDDGAIDILMVGVDSRSDAHGNPLSQEELSMLRAGDETATNTDTIILIRIPNNGKSATAISIPRDSYVTIPDGSKGKINGVYGEAKENDRQKRVESGETLEAAERESVDAGRSALIQTVGRLTGVTVDRYAEVSMLGFVLMTDALGGVNVCLNEAVYEPMSGADFPAGPQTLDGPNALSFVRQRHDLPRGDLDRVVRQQVVMSSLAHSALSGGTLTNTTTLGKLRDAITRTVVLSQGWDVMDFIQQLQKLSGGNVAFATIPILREDGWTEDGTQSVVKVDPDQVRSWVSGLLDQQAQGKTEEATYSKDQTTADVVNETQINGLAAAVSELLVGKGFTAGKVGNNESDHVGSSQVQAAQQDDVGAKAVAEALGLPVVEKQGIAEHTVRVVLSKDYQGPGSGPRNHSCRFGNRLYGRRRAAPSPVADFHRGQWPALRQLMTTLTALLLGDVNNPAPRITYYDDAAGERIELSTVTLANWAAKTANMLRDEFGAGPGSTVAVRLPAHWQTAGVLLGIWWAGAELVFGDASTDVAFCTLGDEPDANEVCVLSLDAFGRPVPDLPLGLTDYATAVRVHGDRFTPAGAGPAVDGRPVDEVAAAARESAVAQGITGGDRVLSSGGWATPETLTANLLAVLIAGASLVQVANPDTAAQERRVASEKVTKTLP</sequence>
<dbReference type="Gene3D" id="3.40.50.12780">
    <property type="entry name" value="N-terminal domain of ligase-like"/>
    <property type="match status" value="1"/>
</dbReference>
<organism evidence="6 7">
    <name type="scientific">Mycobacteroides abscessus MAB_030201_1075</name>
    <dbReference type="NCBI Taxonomy" id="1335410"/>
    <lineage>
        <taxon>Bacteria</taxon>
        <taxon>Bacillati</taxon>
        <taxon>Actinomycetota</taxon>
        <taxon>Actinomycetes</taxon>
        <taxon>Mycobacteriales</taxon>
        <taxon>Mycobacteriaceae</taxon>
        <taxon>Mycobacteroides</taxon>
        <taxon>Mycobacteroides abscessus</taxon>
    </lineage>
</organism>
<gene>
    <name evidence="6" type="ORF">L829_4293</name>
</gene>
<dbReference type="AlphaFoldDB" id="A0A829PU04"/>
<dbReference type="EMBL" id="JAOX01000001">
    <property type="protein sequence ID" value="ETZ90707.1"/>
    <property type="molecule type" value="Genomic_DNA"/>
</dbReference>
<dbReference type="NCBIfam" id="TIGR00350">
    <property type="entry name" value="lytR_cpsA_psr"/>
    <property type="match status" value="1"/>
</dbReference>
<comment type="caution">
    <text evidence="6">The sequence shown here is derived from an EMBL/GenBank/DDBJ whole genome shotgun (WGS) entry which is preliminary data.</text>
</comment>
<dbReference type="SUPFAM" id="SSF56801">
    <property type="entry name" value="Acetyl-CoA synthetase-like"/>
    <property type="match status" value="1"/>
</dbReference>
<evidence type="ECO:0000259" key="4">
    <source>
        <dbReference type="Pfam" id="PF03816"/>
    </source>
</evidence>
<name>A0A829PU04_9MYCO</name>
<evidence type="ECO:0000259" key="5">
    <source>
        <dbReference type="Pfam" id="PF13399"/>
    </source>
</evidence>
<keyword evidence="3" id="KW-0472">Membrane</keyword>
<feature type="compositionally biased region" description="Basic and acidic residues" evidence="2">
    <location>
        <begin position="149"/>
        <end position="166"/>
    </location>
</feature>
<dbReference type="InterPro" id="IPR050922">
    <property type="entry name" value="LytR/CpsA/Psr_CW_biosynth"/>
</dbReference>
<feature type="domain" description="Cell envelope-related transcriptional attenuator" evidence="4">
    <location>
        <begin position="106"/>
        <end position="274"/>
    </location>
</feature>
<dbReference type="InterPro" id="IPR017523">
    <property type="entry name" value="Rv3268"/>
</dbReference>
<dbReference type="Gene3D" id="3.40.630.190">
    <property type="entry name" value="LCP protein"/>
    <property type="match status" value="1"/>
</dbReference>
<accession>A0A829PU04</accession>
<evidence type="ECO:0000256" key="1">
    <source>
        <dbReference type="ARBA" id="ARBA00006068"/>
    </source>
</evidence>
<keyword evidence="3" id="KW-0812">Transmembrane</keyword>